<evidence type="ECO:0000313" key="3">
    <source>
        <dbReference type="WBParaSite" id="maker-unitig_28518-snap-gene-0.1-mRNA-1"/>
    </source>
</evidence>
<evidence type="ECO:0000313" key="2">
    <source>
        <dbReference type="Proteomes" id="UP000095280"/>
    </source>
</evidence>
<reference evidence="3" key="1">
    <citation type="submission" date="2016-11" db="UniProtKB">
        <authorList>
            <consortium name="WormBaseParasite"/>
        </authorList>
    </citation>
    <scope>IDENTIFICATION</scope>
</reference>
<accession>A0A1I8FBY5</accession>
<protein>
    <submittedName>
        <fullName evidence="3">B box-type domain-containing protein</fullName>
    </submittedName>
</protein>
<feature type="region of interest" description="Disordered" evidence="1">
    <location>
        <begin position="45"/>
        <end position="139"/>
    </location>
</feature>
<keyword evidence="2" id="KW-1185">Reference proteome</keyword>
<feature type="compositionally biased region" description="Basic residues" evidence="1">
    <location>
        <begin position="97"/>
        <end position="106"/>
    </location>
</feature>
<dbReference type="Proteomes" id="UP000095280">
    <property type="component" value="Unplaced"/>
</dbReference>
<feature type="compositionally biased region" description="Low complexity" evidence="1">
    <location>
        <begin position="107"/>
        <end position="122"/>
    </location>
</feature>
<organism evidence="2 3">
    <name type="scientific">Macrostomum lignano</name>
    <dbReference type="NCBI Taxonomy" id="282301"/>
    <lineage>
        <taxon>Eukaryota</taxon>
        <taxon>Metazoa</taxon>
        <taxon>Spiralia</taxon>
        <taxon>Lophotrochozoa</taxon>
        <taxon>Platyhelminthes</taxon>
        <taxon>Rhabditophora</taxon>
        <taxon>Macrostomorpha</taxon>
        <taxon>Macrostomida</taxon>
        <taxon>Macrostomidae</taxon>
        <taxon>Macrostomum</taxon>
    </lineage>
</organism>
<feature type="compositionally biased region" description="Gly residues" evidence="1">
    <location>
        <begin position="203"/>
        <end position="212"/>
    </location>
</feature>
<feature type="compositionally biased region" description="Low complexity" evidence="1">
    <location>
        <begin position="193"/>
        <end position="202"/>
    </location>
</feature>
<sequence>RPAELYCPQCEVAYCTDCLRRYTRASGRCPETPTFSDALDAPSAICRGQQQPPKPLPPSSSANGEKSRSRQSQRGVGAGGSLPLCPDIRQPDSTALRHLRRRRLHRLSPPSTTDSPESTSASICRDQPRRHRRQLADTPVHSLITLTAAAEARRAKCRQLWRESRRPSAGSRQRGDVDQTGKGPAQVDDCRGAPHSGAAESAGGAGFGGGLSGRSRVGRTRNTGLRRLKMRVEAAAAAGETAGCSVFSLAAIIRPGLSLATDAATDQTDLCTRCRALLAGLRQFDDPLLRQGELAGRLWRRSAVSPSRQSRVAAEAKQLPAEFNDRLRRTTLAELPAAPGTAGSIPESHPDTASTTHSNGGAALASRQLRRRCSRAKASTLGFSTAPCSAPTAQSLMGLQAAAQQQRLLLGDCGFGLIVTERCVAFIARGGELAQRPQCSSVSLRVCFPPVLPPHGPPAALAYEISAKQQQQQQDSSSSSSNASLSGVETAWHEVQQPVTLCCASPVEFECRCSSSQLPRWLLGELLLCGF</sequence>
<name>A0A1I8FBY5_9PLAT</name>
<feature type="region of interest" description="Disordered" evidence="1">
    <location>
        <begin position="157"/>
        <end position="224"/>
    </location>
</feature>
<feature type="region of interest" description="Disordered" evidence="1">
    <location>
        <begin position="337"/>
        <end position="365"/>
    </location>
</feature>
<evidence type="ECO:0000256" key="1">
    <source>
        <dbReference type="SAM" id="MobiDB-lite"/>
    </source>
</evidence>
<dbReference type="WBParaSite" id="maker-unitig_28518-snap-gene-0.1-mRNA-1">
    <property type="protein sequence ID" value="maker-unitig_28518-snap-gene-0.1-mRNA-1"/>
    <property type="gene ID" value="maker-unitig_28518-snap-gene-0.1"/>
</dbReference>
<proteinExistence type="predicted"/>
<dbReference type="AlphaFoldDB" id="A0A1I8FBY5"/>